<sequence length="144" mass="16689">MKNNKGEYVDCGMLIKQISDHIQSHSNRQLNKVNLTATQFRYLEYMKQSSEPVSFKDVEKHFQTSQPTVSGIMKRMAEKNLIVIEDADFGRAKNARLTEKGQALVDDSGIERENEEKLLLSALQEDERELFHDMLERINKKLSE</sequence>
<dbReference type="PROSITE" id="PS50995">
    <property type="entry name" value="HTH_MARR_2"/>
    <property type="match status" value="1"/>
</dbReference>
<dbReference type="GO" id="GO:0006950">
    <property type="term" value="P:response to stress"/>
    <property type="evidence" value="ECO:0007669"/>
    <property type="project" value="TreeGrafter"/>
</dbReference>
<dbReference type="InterPro" id="IPR036390">
    <property type="entry name" value="WH_DNA-bd_sf"/>
</dbReference>
<dbReference type="SUPFAM" id="SSF46785">
    <property type="entry name" value="Winged helix' DNA-binding domain"/>
    <property type="match status" value="1"/>
</dbReference>
<name>A0A7W8FWF3_9FIRM</name>
<protein>
    <submittedName>
        <fullName evidence="4">MarR family multiple gene transcriptional regulator MgrA</fullName>
    </submittedName>
</protein>
<evidence type="ECO:0000256" key="1">
    <source>
        <dbReference type="ARBA" id="ARBA00023015"/>
    </source>
</evidence>
<dbReference type="Proteomes" id="UP000539953">
    <property type="component" value="Unassembled WGS sequence"/>
</dbReference>
<dbReference type="GO" id="GO:0003700">
    <property type="term" value="F:DNA-binding transcription factor activity"/>
    <property type="evidence" value="ECO:0007669"/>
    <property type="project" value="InterPro"/>
</dbReference>
<accession>A0A7W8FWF3</accession>
<comment type="caution">
    <text evidence="4">The sequence shown here is derived from an EMBL/GenBank/DDBJ whole genome shotgun (WGS) entry which is preliminary data.</text>
</comment>
<dbReference type="PANTHER" id="PTHR33164:SF56">
    <property type="entry name" value="HTH-TYPE TRANSCRIPTIONAL REGULATOR MHQR"/>
    <property type="match status" value="1"/>
</dbReference>
<dbReference type="EMBL" id="JACHHK010000002">
    <property type="protein sequence ID" value="MBB5182635.1"/>
    <property type="molecule type" value="Genomic_DNA"/>
</dbReference>
<dbReference type="PANTHER" id="PTHR33164">
    <property type="entry name" value="TRANSCRIPTIONAL REGULATOR, MARR FAMILY"/>
    <property type="match status" value="1"/>
</dbReference>
<keyword evidence="5" id="KW-1185">Reference proteome</keyword>
<dbReference type="InterPro" id="IPR036388">
    <property type="entry name" value="WH-like_DNA-bd_sf"/>
</dbReference>
<evidence type="ECO:0000313" key="4">
    <source>
        <dbReference type="EMBL" id="MBB5182635.1"/>
    </source>
</evidence>
<evidence type="ECO:0000256" key="2">
    <source>
        <dbReference type="ARBA" id="ARBA00023163"/>
    </source>
</evidence>
<feature type="domain" description="HTH marR-type" evidence="3">
    <location>
        <begin position="8"/>
        <end position="140"/>
    </location>
</feature>
<organism evidence="4 5">
    <name type="scientific">Catenisphaera adipataccumulans</name>
    <dbReference type="NCBI Taxonomy" id="700500"/>
    <lineage>
        <taxon>Bacteria</taxon>
        <taxon>Bacillati</taxon>
        <taxon>Bacillota</taxon>
        <taxon>Erysipelotrichia</taxon>
        <taxon>Erysipelotrichales</taxon>
        <taxon>Erysipelotrichaceae</taxon>
        <taxon>Catenisphaera</taxon>
    </lineage>
</organism>
<keyword evidence="1" id="KW-0805">Transcription regulation</keyword>
<evidence type="ECO:0000259" key="3">
    <source>
        <dbReference type="PROSITE" id="PS50995"/>
    </source>
</evidence>
<evidence type="ECO:0000313" key="5">
    <source>
        <dbReference type="Proteomes" id="UP000539953"/>
    </source>
</evidence>
<keyword evidence="2" id="KW-0804">Transcription</keyword>
<dbReference type="InterPro" id="IPR000835">
    <property type="entry name" value="HTH_MarR-typ"/>
</dbReference>
<dbReference type="RefSeq" id="WP_183327475.1">
    <property type="nucleotide sequence ID" value="NZ_JACHHK010000002.1"/>
</dbReference>
<dbReference type="AlphaFoldDB" id="A0A7W8FWF3"/>
<dbReference type="InterPro" id="IPR039422">
    <property type="entry name" value="MarR/SlyA-like"/>
</dbReference>
<dbReference type="Pfam" id="PF12802">
    <property type="entry name" value="MarR_2"/>
    <property type="match status" value="1"/>
</dbReference>
<reference evidence="4 5" key="1">
    <citation type="submission" date="2020-08" db="EMBL/GenBank/DDBJ databases">
        <title>Genomic Encyclopedia of Type Strains, Phase IV (KMG-IV): sequencing the most valuable type-strain genomes for metagenomic binning, comparative biology and taxonomic classification.</title>
        <authorList>
            <person name="Goeker M."/>
        </authorList>
    </citation>
    <scope>NUCLEOTIDE SEQUENCE [LARGE SCALE GENOMIC DNA]</scope>
    <source>
        <strain evidence="4 5">DSM 25799</strain>
    </source>
</reference>
<dbReference type="SMART" id="SM00347">
    <property type="entry name" value="HTH_MARR"/>
    <property type="match status" value="1"/>
</dbReference>
<dbReference type="Gene3D" id="1.10.10.10">
    <property type="entry name" value="Winged helix-like DNA-binding domain superfamily/Winged helix DNA-binding domain"/>
    <property type="match status" value="1"/>
</dbReference>
<proteinExistence type="predicted"/>
<gene>
    <name evidence="4" type="ORF">HNQ47_000654</name>
</gene>